<protein>
    <recommendedName>
        <fullName evidence="2">NADP-dependent oxidoreductase domain-containing protein</fullName>
    </recommendedName>
</protein>
<keyword evidence="1" id="KW-0560">Oxidoreductase</keyword>
<dbReference type="InterPro" id="IPR050791">
    <property type="entry name" value="Aldo-Keto_reductase"/>
</dbReference>
<name>A0AAI8Z5N3_9PEZI</name>
<proteinExistence type="predicted"/>
<dbReference type="PANTHER" id="PTHR43625">
    <property type="entry name" value="AFLATOXIN B1 ALDEHYDE REDUCTASE"/>
    <property type="match status" value="1"/>
</dbReference>
<reference evidence="3" key="1">
    <citation type="submission" date="2023-11" db="EMBL/GenBank/DDBJ databases">
        <authorList>
            <person name="Alioto T."/>
            <person name="Alioto T."/>
            <person name="Gomez Garrido J."/>
        </authorList>
    </citation>
    <scope>NUCLEOTIDE SEQUENCE</scope>
</reference>
<gene>
    <name evidence="3" type="ORF">LECACI_7A008041</name>
</gene>
<dbReference type="Pfam" id="PF00248">
    <property type="entry name" value="Aldo_ket_red"/>
    <property type="match status" value="1"/>
</dbReference>
<evidence type="ECO:0000256" key="1">
    <source>
        <dbReference type="ARBA" id="ARBA00023002"/>
    </source>
</evidence>
<evidence type="ECO:0000313" key="3">
    <source>
        <dbReference type="EMBL" id="CAK4032883.1"/>
    </source>
</evidence>
<dbReference type="AlphaFoldDB" id="A0AAI8Z5N3"/>
<evidence type="ECO:0000259" key="2">
    <source>
        <dbReference type="Pfam" id="PF00248"/>
    </source>
</evidence>
<dbReference type="PANTHER" id="PTHR43625:SF40">
    <property type="entry name" value="ALDO-KETO REDUCTASE YAKC [NADP(+)]"/>
    <property type="match status" value="1"/>
</dbReference>
<dbReference type="Gene3D" id="3.20.20.100">
    <property type="entry name" value="NADP-dependent oxidoreductase domain"/>
    <property type="match status" value="1"/>
</dbReference>
<evidence type="ECO:0000313" key="4">
    <source>
        <dbReference type="Proteomes" id="UP001296104"/>
    </source>
</evidence>
<comment type="caution">
    <text evidence="3">The sequence shown here is derived from an EMBL/GenBank/DDBJ whole genome shotgun (WGS) entry which is preliminary data.</text>
</comment>
<dbReference type="InterPro" id="IPR023210">
    <property type="entry name" value="NADP_OxRdtase_dom"/>
</dbReference>
<feature type="domain" description="NADP-dependent oxidoreductase" evidence="2">
    <location>
        <begin position="11"/>
        <end position="293"/>
    </location>
</feature>
<dbReference type="GO" id="GO:0005737">
    <property type="term" value="C:cytoplasm"/>
    <property type="evidence" value="ECO:0007669"/>
    <property type="project" value="TreeGrafter"/>
</dbReference>
<organism evidence="3 4">
    <name type="scientific">Lecanosticta acicola</name>
    <dbReference type="NCBI Taxonomy" id="111012"/>
    <lineage>
        <taxon>Eukaryota</taxon>
        <taxon>Fungi</taxon>
        <taxon>Dikarya</taxon>
        <taxon>Ascomycota</taxon>
        <taxon>Pezizomycotina</taxon>
        <taxon>Dothideomycetes</taxon>
        <taxon>Dothideomycetidae</taxon>
        <taxon>Mycosphaerellales</taxon>
        <taxon>Mycosphaerellaceae</taxon>
        <taxon>Lecanosticta</taxon>
    </lineage>
</organism>
<dbReference type="GO" id="GO:0016491">
    <property type="term" value="F:oxidoreductase activity"/>
    <property type="evidence" value="ECO:0007669"/>
    <property type="project" value="UniProtKB-KW"/>
</dbReference>
<dbReference type="EMBL" id="CAVMBE010000073">
    <property type="protein sequence ID" value="CAK4032883.1"/>
    <property type="molecule type" value="Genomic_DNA"/>
</dbReference>
<dbReference type="SUPFAM" id="SSF51430">
    <property type="entry name" value="NAD(P)-linked oxidoreductase"/>
    <property type="match status" value="1"/>
</dbReference>
<accession>A0AAI8Z5N3</accession>
<sequence>MATNNFPTGTIGLGLASLSIAYGVTPPDKERLAFLDRALELGLTFWDTAQVYGDSEDLLRQFFASRSGAREKVFLCTKFGIGRNPQTGSMDVDSSGKNVRRSFYAHRCNPETPIEETMRAMVELQKEGKIKHIGFSEISSKALRRASKIGKVAAVQMEYSPFELEDEDVQDVMKTCRKAGTSIICYSPLGRGLLTGSFSTRESVSGEGDIRSFHYPRFSEDNIEANARTIQEFKALATRKGCTPSQLALAWLLKQGKDVVPIPGTKRIKYLEENWAARDVKLSDQEESQIRRLVRRMPLQGVRSKENAALTFTDTREEACL</sequence>
<keyword evidence="4" id="KW-1185">Reference proteome</keyword>
<dbReference type="InterPro" id="IPR036812">
    <property type="entry name" value="NAD(P)_OxRdtase_dom_sf"/>
</dbReference>
<dbReference type="Proteomes" id="UP001296104">
    <property type="component" value="Unassembled WGS sequence"/>
</dbReference>